<evidence type="ECO:0000313" key="2">
    <source>
        <dbReference type="EMBL" id="HIW83632.1"/>
    </source>
</evidence>
<dbReference type="AlphaFoldDB" id="A0A9D1RBK4"/>
<evidence type="ECO:0000313" key="3">
    <source>
        <dbReference type="Proteomes" id="UP000824263"/>
    </source>
</evidence>
<name>A0A9D1RBK4_9FIRM</name>
<comment type="caution">
    <text evidence="2">The sequence shown here is derived from an EMBL/GenBank/DDBJ whole genome shotgun (WGS) entry which is preliminary data.</text>
</comment>
<dbReference type="InterPro" id="IPR000182">
    <property type="entry name" value="GNAT_dom"/>
</dbReference>
<gene>
    <name evidence="2" type="ORF">H9873_04845</name>
</gene>
<dbReference type="PROSITE" id="PS51186">
    <property type="entry name" value="GNAT"/>
    <property type="match status" value="1"/>
</dbReference>
<accession>A0A9D1RBK4</accession>
<reference evidence="2" key="2">
    <citation type="submission" date="2021-04" db="EMBL/GenBank/DDBJ databases">
        <authorList>
            <person name="Gilroy R."/>
        </authorList>
    </citation>
    <scope>NUCLEOTIDE SEQUENCE</scope>
    <source>
        <strain evidence="2">ChiSxjej1B13-11762</strain>
    </source>
</reference>
<dbReference type="InterPro" id="IPR016181">
    <property type="entry name" value="Acyl_CoA_acyltransferase"/>
</dbReference>
<sequence length="172" mass="19741">MDKRLTINRASHEDVPEIMEIMEAACRLLKDKAWFFMDDEETIRRHIEEKGFTLKAEADGRIAGFLSVRFPGTDGDNLGPHVGLSQEERMAVAHMEAAAVRPDCRGRGIQKSLMCKAEELLRDMPYRYLMGTAHPDNTYSVNNFLRLEYDIVDEGLKYGGLPRYVFCKRVRP</sequence>
<dbReference type="SUPFAM" id="SSF55729">
    <property type="entry name" value="Acyl-CoA N-acyltransferases (Nat)"/>
    <property type="match status" value="1"/>
</dbReference>
<dbReference type="CDD" id="cd04301">
    <property type="entry name" value="NAT_SF"/>
    <property type="match status" value="1"/>
</dbReference>
<protein>
    <submittedName>
        <fullName evidence="2">GNAT family N-acetyltransferase</fullName>
    </submittedName>
</protein>
<reference evidence="2" key="1">
    <citation type="journal article" date="2021" name="PeerJ">
        <title>Extensive microbial diversity within the chicken gut microbiome revealed by metagenomics and culture.</title>
        <authorList>
            <person name="Gilroy R."/>
            <person name="Ravi A."/>
            <person name="Getino M."/>
            <person name="Pursley I."/>
            <person name="Horton D.L."/>
            <person name="Alikhan N.F."/>
            <person name="Baker D."/>
            <person name="Gharbi K."/>
            <person name="Hall N."/>
            <person name="Watson M."/>
            <person name="Adriaenssens E.M."/>
            <person name="Foster-Nyarko E."/>
            <person name="Jarju S."/>
            <person name="Secka A."/>
            <person name="Antonio M."/>
            <person name="Oren A."/>
            <person name="Chaudhuri R.R."/>
            <person name="La Ragione R."/>
            <person name="Hildebrand F."/>
            <person name="Pallen M.J."/>
        </authorList>
    </citation>
    <scope>NUCLEOTIDE SEQUENCE</scope>
    <source>
        <strain evidence="2">ChiSxjej1B13-11762</strain>
    </source>
</reference>
<dbReference type="Pfam" id="PF00583">
    <property type="entry name" value="Acetyltransf_1"/>
    <property type="match status" value="1"/>
</dbReference>
<dbReference type="Proteomes" id="UP000824263">
    <property type="component" value="Unassembled WGS sequence"/>
</dbReference>
<dbReference type="GO" id="GO:0016747">
    <property type="term" value="F:acyltransferase activity, transferring groups other than amino-acyl groups"/>
    <property type="evidence" value="ECO:0007669"/>
    <property type="project" value="InterPro"/>
</dbReference>
<dbReference type="EMBL" id="DXGF01000090">
    <property type="protein sequence ID" value="HIW83632.1"/>
    <property type="molecule type" value="Genomic_DNA"/>
</dbReference>
<feature type="domain" description="N-acetyltransferase" evidence="1">
    <location>
        <begin position="5"/>
        <end position="172"/>
    </location>
</feature>
<organism evidence="2 3">
    <name type="scientific">Candidatus Dorea gallistercoris</name>
    <dbReference type="NCBI Taxonomy" id="2838542"/>
    <lineage>
        <taxon>Bacteria</taxon>
        <taxon>Bacillati</taxon>
        <taxon>Bacillota</taxon>
        <taxon>Clostridia</taxon>
        <taxon>Lachnospirales</taxon>
        <taxon>Lachnospiraceae</taxon>
        <taxon>Dorea</taxon>
    </lineage>
</organism>
<evidence type="ECO:0000259" key="1">
    <source>
        <dbReference type="PROSITE" id="PS51186"/>
    </source>
</evidence>
<dbReference type="Gene3D" id="3.40.630.30">
    <property type="match status" value="1"/>
</dbReference>
<proteinExistence type="predicted"/>